<dbReference type="PROSITE" id="PS50112">
    <property type="entry name" value="PAS"/>
    <property type="match status" value="2"/>
</dbReference>
<organism evidence="13 14">
    <name type="scientific">Brasilonema bromeliae SPC951</name>
    <dbReference type="NCBI Taxonomy" id="385972"/>
    <lineage>
        <taxon>Bacteria</taxon>
        <taxon>Bacillati</taxon>
        <taxon>Cyanobacteriota</taxon>
        <taxon>Cyanophyceae</taxon>
        <taxon>Nostocales</taxon>
        <taxon>Scytonemataceae</taxon>
        <taxon>Brasilonema</taxon>
        <taxon>Bromeliae group (in: Brasilonema)</taxon>
    </lineage>
</organism>
<dbReference type="InterPro" id="IPR029016">
    <property type="entry name" value="GAF-like_dom_sf"/>
</dbReference>
<feature type="domain" description="Histidine kinase" evidence="10">
    <location>
        <begin position="831"/>
        <end position="1005"/>
    </location>
</feature>
<evidence type="ECO:0000256" key="7">
    <source>
        <dbReference type="ARBA" id="ARBA00023012"/>
    </source>
</evidence>
<dbReference type="InterPro" id="IPR035965">
    <property type="entry name" value="PAS-like_dom_sf"/>
</dbReference>
<dbReference type="Pfam" id="PF13426">
    <property type="entry name" value="PAS_9"/>
    <property type="match status" value="1"/>
</dbReference>
<dbReference type="NCBIfam" id="TIGR00229">
    <property type="entry name" value="sensory_box"/>
    <property type="match status" value="3"/>
</dbReference>
<name>A0ABX1P7E8_9CYAN</name>
<keyword evidence="8" id="KW-0175">Coiled coil</keyword>
<dbReference type="PRINTS" id="PR00344">
    <property type="entry name" value="BCTRLSENSOR"/>
</dbReference>
<evidence type="ECO:0000256" key="2">
    <source>
        <dbReference type="ARBA" id="ARBA00006402"/>
    </source>
</evidence>
<evidence type="ECO:0000256" key="3">
    <source>
        <dbReference type="ARBA" id="ARBA00012438"/>
    </source>
</evidence>
<dbReference type="InterPro" id="IPR003018">
    <property type="entry name" value="GAF"/>
</dbReference>
<evidence type="ECO:0000256" key="1">
    <source>
        <dbReference type="ARBA" id="ARBA00000085"/>
    </source>
</evidence>
<evidence type="ECO:0000256" key="5">
    <source>
        <dbReference type="ARBA" id="ARBA00022679"/>
    </source>
</evidence>
<dbReference type="InterPro" id="IPR003594">
    <property type="entry name" value="HATPase_dom"/>
</dbReference>
<dbReference type="InterPro" id="IPR000700">
    <property type="entry name" value="PAS-assoc_C"/>
</dbReference>
<dbReference type="Pfam" id="PF02518">
    <property type="entry name" value="HATPase_c"/>
    <property type="match status" value="1"/>
</dbReference>
<keyword evidence="5" id="KW-0808">Transferase</keyword>
<dbReference type="InterPro" id="IPR004358">
    <property type="entry name" value="Sig_transdc_His_kin-like_C"/>
</dbReference>
<evidence type="ECO:0000313" key="13">
    <source>
        <dbReference type="EMBL" id="NMG20319.1"/>
    </source>
</evidence>
<dbReference type="EMBL" id="QMEB01000088">
    <property type="protein sequence ID" value="NMG20319.1"/>
    <property type="molecule type" value="Genomic_DNA"/>
</dbReference>
<dbReference type="PROSITE" id="PS50046">
    <property type="entry name" value="PHYTOCHROME_2"/>
    <property type="match status" value="1"/>
</dbReference>
<accession>A0ABX1P7E8</accession>
<dbReference type="SMART" id="SM00086">
    <property type="entry name" value="PAC"/>
    <property type="match status" value="3"/>
</dbReference>
<dbReference type="InterPro" id="IPR000014">
    <property type="entry name" value="PAS"/>
</dbReference>
<feature type="domain" description="PAC" evidence="12">
    <location>
        <begin position="463"/>
        <end position="513"/>
    </location>
</feature>
<evidence type="ECO:0000256" key="4">
    <source>
        <dbReference type="ARBA" id="ARBA00022553"/>
    </source>
</evidence>
<dbReference type="Pfam" id="PF08447">
    <property type="entry name" value="PAS_3"/>
    <property type="match status" value="1"/>
</dbReference>
<dbReference type="InterPro" id="IPR001610">
    <property type="entry name" value="PAC"/>
</dbReference>
<dbReference type="Gene3D" id="3.30.450.40">
    <property type="match status" value="1"/>
</dbReference>
<dbReference type="SMART" id="SM00065">
    <property type="entry name" value="GAF"/>
    <property type="match status" value="1"/>
</dbReference>
<proteinExistence type="inferred from homology"/>
<dbReference type="SMART" id="SM00387">
    <property type="entry name" value="HATPase_c"/>
    <property type="match status" value="1"/>
</dbReference>
<comment type="catalytic activity">
    <reaction evidence="1">
        <text>ATP + protein L-histidine = ADP + protein N-phospho-L-histidine.</text>
        <dbReference type="EC" id="2.7.13.3"/>
    </reaction>
</comment>
<dbReference type="InterPro" id="IPR016132">
    <property type="entry name" value="Phyto_chromo_attachment"/>
</dbReference>
<dbReference type="RefSeq" id="WP_169155584.1">
    <property type="nucleotide sequence ID" value="NZ_CAWPJE010000070.1"/>
</dbReference>
<feature type="domain" description="PAS" evidence="11">
    <location>
        <begin position="288"/>
        <end position="336"/>
    </location>
</feature>
<dbReference type="EC" id="2.7.13.3" evidence="3"/>
<dbReference type="SUPFAM" id="SSF55785">
    <property type="entry name" value="PYP-like sensor domain (PAS domain)"/>
    <property type="match status" value="4"/>
</dbReference>
<dbReference type="Pfam" id="PF08448">
    <property type="entry name" value="PAS_4"/>
    <property type="match status" value="1"/>
</dbReference>
<dbReference type="CDD" id="cd00130">
    <property type="entry name" value="PAS"/>
    <property type="match status" value="4"/>
</dbReference>
<comment type="caution">
    <text evidence="13">The sequence shown here is derived from an EMBL/GenBank/DDBJ whole genome shotgun (WGS) entry which is preliminary data.</text>
</comment>
<dbReference type="Gene3D" id="3.30.450.20">
    <property type="entry name" value="PAS domain"/>
    <property type="match status" value="4"/>
</dbReference>
<dbReference type="InterPro" id="IPR005467">
    <property type="entry name" value="His_kinase_dom"/>
</dbReference>
<evidence type="ECO:0000259" key="12">
    <source>
        <dbReference type="PROSITE" id="PS50113"/>
    </source>
</evidence>
<evidence type="ECO:0000259" key="9">
    <source>
        <dbReference type="PROSITE" id="PS50046"/>
    </source>
</evidence>
<dbReference type="PANTHER" id="PTHR43304:SF1">
    <property type="entry name" value="PAC DOMAIN-CONTAINING PROTEIN"/>
    <property type="match status" value="1"/>
</dbReference>
<dbReference type="SUPFAM" id="SSF55781">
    <property type="entry name" value="GAF domain-like"/>
    <property type="match status" value="1"/>
</dbReference>
<dbReference type="InterPro" id="IPR036890">
    <property type="entry name" value="HATPase_C_sf"/>
</dbReference>
<evidence type="ECO:0000256" key="6">
    <source>
        <dbReference type="ARBA" id="ARBA00022777"/>
    </source>
</evidence>
<dbReference type="Pfam" id="PF13188">
    <property type="entry name" value="PAS_8"/>
    <property type="match status" value="1"/>
</dbReference>
<feature type="domain" description="PAC" evidence="12">
    <location>
        <begin position="96"/>
        <end position="147"/>
    </location>
</feature>
<dbReference type="PROSITE" id="PS50109">
    <property type="entry name" value="HIS_KIN"/>
    <property type="match status" value="1"/>
</dbReference>
<evidence type="ECO:0000259" key="10">
    <source>
        <dbReference type="PROSITE" id="PS50109"/>
    </source>
</evidence>
<evidence type="ECO:0000256" key="8">
    <source>
        <dbReference type="SAM" id="Coils"/>
    </source>
</evidence>
<keyword evidence="7" id="KW-0902">Two-component regulatory system</keyword>
<dbReference type="InterPro" id="IPR013655">
    <property type="entry name" value="PAS_fold_3"/>
</dbReference>
<protein>
    <recommendedName>
        <fullName evidence="3">histidine kinase</fullName>
        <ecNumber evidence="3">2.7.13.3</ecNumber>
    </recommendedName>
</protein>
<keyword evidence="14" id="KW-1185">Reference proteome</keyword>
<dbReference type="PANTHER" id="PTHR43304">
    <property type="entry name" value="PHYTOCHROME-LIKE PROTEIN CPH1"/>
    <property type="match status" value="1"/>
</dbReference>
<sequence>MNETVKALYTPNSQQQALPLLEKIATNLPGMIFQFLKRRNGSQFVIYASSGCRELFELEPQVLQADFQVLNKLTHPQDIKAFEESIAACCATGEPWRWEGRIITPSGKLKWIQGTSRAEQQLSGDMIWDGFLIDITDRKLAEEKLRESEARYKAILDAIPDLMFRISRDGKYLDFKGEGANVTIPRHEIVGKTLQELLPPDIALKSQKAIAKALDSKMLQTCEYQLPTPLGIRDYEARLVVSGQDEVVAIVRDITERKQTEVTLRNLAQKFATVFHCSPNPISISTLAEGRYIEVNDSFVKQSGYEREEVIDRTDFDLHIWVNRSDRTTVLQQLQKHGVVRNMEFEFRRKSGEIRTGLFSAEVIHLDGIPCLLSVNHDISERKKAELALRESEEKFSKAFCSSPNPISILTLKDERYLEVNDAFVQITGLSREEVIGRTRSSFMWVNLPDNTIQTLQEQGFLRNLEIELYTKSGELRVMLFSAEVITLGGEPCMLCVTNDITERKQAEELLRLSSKRDRLLTQTLSRIRQSLNLDQILQTTVNEVRQFLAADRVFIVLNDTNVHSGVFAESVDPKYSSVLNWKNEDKTLIEELKTILKSNRVRIVEDTTKISASAKLKGLYKQFQIRANLAVPIMQGKELFGALIANQCSKPRHWSAIEIDLLQQMSEQVAIAIQQAQLYQQLEQFNTNLERTVEERTAQLQQKMLELQELNSVKDVVLHTVSHELRTSVMGNLMVLNNLLNRGQQEDTSVQKSTTLRGVNKGLRGGHPLSEIEGSIPRLGNDTRLLKFPRLRGMSLDKKHFLCISPPSAVTAFSIPVSGSIIERMIQGNDRQLEMIESLLELHSSEAQGIVLHREVVSFHSLIGRIIRDLEPMLTQQKSTVKNLVPDDLPSVIADPAQLQKVFVNLLTYSWQHNPPGVKFTLKAIVETGRIRLQIQDDGVGMSKLECDRLFDLYVRAPQAPCSTRIGLKMYLCRQIIKAHGGEIGVSSNRKRGLTFSFTLPLAIST</sequence>
<dbReference type="InterPro" id="IPR052162">
    <property type="entry name" value="Sensor_kinase/Photoreceptor"/>
</dbReference>
<keyword evidence="4" id="KW-0597">Phosphoprotein</keyword>
<evidence type="ECO:0000313" key="14">
    <source>
        <dbReference type="Proteomes" id="UP000718564"/>
    </source>
</evidence>
<dbReference type="Pfam" id="PF01590">
    <property type="entry name" value="GAF"/>
    <property type="match status" value="1"/>
</dbReference>
<feature type="domain" description="PAC" evidence="12">
    <location>
        <begin position="341"/>
        <end position="391"/>
    </location>
</feature>
<dbReference type="InterPro" id="IPR013656">
    <property type="entry name" value="PAS_4"/>
</dbReference>
<dbReference type="SUPFAM" id="SSF55874">
    <property type="entry name" value="ATPase domain of HSP90 chaperone/DNA topoisomerase II/histidine kinase"/>
    <property type="match status" value="1"/>
</dbReference>
<dbReference type="SMART" id="SM00091">
    <property type="entry name" value="PAS"/>
    <property type="match status" value="4"/>
</dbReference>
<dbReference type="Proteomes" id="UP000718564">
    <property type="component" value="Unassembled WGS sequence"/>
</dbReference>
<dbReference type="Gene3D" id="1.10.287.130">
    <property type="match status" value="1"/>
</dbReference>
<reference evidence="13 14" key="1">
    <citation type="submission" date="2018-06" db="EMBL/GenBank/DDBJ databases">
        <title>Comparative genomics of Brasilonema spp. strains.</title>
        <authorList>
            <person name="Alvarenga D.O."/>
            <person name="Fiore M.F."/>
            <person name="Varani A.M."/>
        </authorList>
    </citation>
    <scope>NUCLEOTIDE SEQUENCE [LARGE SCALE GENOMIC DNA]</scope>
    <source>
        <strain evidence="13 14">SPC951</strain>
    </source>
</reference>
<comment type="similarity">
    <text evidence="2">In the N-terminal section; belongs to the phytochrome family.</text>
</comment>
<keyword evidence="6" id="KW-0418">Kinase</keyword>
<gene>
    <name evidence="13" type="ORF">DP116_12960</name>
</gene>
<dbReference type="Gene3D" id="3.30.565.10">
    <property type="entry name" value="Histidine kinase-like ATPase, C-terminal domain"/>
    <property type="match status" value="1"/>
</dbReference>
<dbReference type="PROSITE" id="PS50113">
    <property type="entry name" value="PAC"/>
    <property type="match status" value="3"/>
</dbReference>
<feature type="domain" description="PAS" evidence="11">
    <location>
        <begin position="392"/>
        <end position="439"/>
    </location>
</feature>
<evidence type="ECO:0000259" key="11">
    <source>
        <dbReference type="PROSITE" id="PS50112"/>
    </source>
</evidence>
<feature type="coiled-coil region" evidence="8">
    <location>
        <begin position="676"/>
        <end position="711"/>
    </location>
</feature>
<feature type="domain" description="Phytochrome chromophore attachment site" evidence="9">
    <location>
        <begin position="533"/>
        <end position="669"/>
    </location>
</feature>